<evidence type="ECO:0000256" key="1">
    <source>
        <dbReference type="ARBA" id="ARBA00022801"/>
    </source>
</evidence>
<evidence type="ECO:0000256" key="2">
    <source>
        <dbReference type="ARBA" id="ARBA00023295"/>
    </source>
</evidence>
<dbReference type="SUPFAM" id="SSF51445">
    <property type="entry name" value="(Trans)glycosidases"/>
    <property type="match status" value="1"/>
</dbReference>
<dbReference type="GO" id="GO:0005576">
    <property type="term" value="C:extracellular region"/>
    <property type="evidence" value="ECO:0007669"/>
    <property type="project" value="TreeGrafter"/>
</dbReference>
<dbReference type="AlphaFoldDB" id="E6QMS4"/>
<dbReference type="GO" id="GO:0008422">
    <property type="term" value="F:beta-glucosidase activity"/>
    <property type="evidence" value="ECO:0007669"/>
    <property type="project" value="TreeGrafter"/>
</dbReference>
<protein>
    <recommendedName>
        <fullName evidence="3">Glycoside hydrolase family 5 domain-containing protein</fullName>
    </recommendedName>
</protein>
<dbReference type="InterPro" id="IPR001547">
    <property type="entry name" value="Glyco_hydro_5"/>
</dbReference>
<sequence>MRKIWNIAASLLLILVASVFVVVAMVGEEHPAGSRFVHAEGKFLVDTAGHKLLLRGTNLGNWLVQEGYMFHFEGGPQSVREIEALTNQLIGPVAAESFWRSYRAQYITRKDIDFIAHEGFNAIRIPFHYRFFTPGNEEGFALVDPVVAWAKADGLYVVLDMHAAPCGQTGANIDDSWGYPWLYDSKECQQQTFDIWKRIAEHYRNNPTVLGYDLLNEPIPHYPRLAQYNSKLEPVYRGIAAAIRTVDKNHVVILGGAQWDTNFTVFSPPFDANAMYTFHKYWMPPVQSQIQPYLDFRDKYNVPIWMSESGENKDDWVNEFRMLLDKNEVSWTFWPYKKMDASSSLVSFDRPAHWDEIVAFAAHKYTMGDTEKAVAARPSQEDIDAAFKDLLVKIRFENAHPNPGYLKALGAPAP</sequence>
<gene>
    <name evidence="4" type="ORF">CARN6_2022</name>
</gene>
<keyword evidence="2" id="KW-0326">Glycosidase</keyword>
<dbReference type="PANTHER" id="PTHR31297:SF13">
    <property type="entry name" value="PUTATIVE-RELATED"/>
    <property type="match status" value="1"/>
</dbReference>
<accession>E6QMS4</accession>
<dbReference type="Gene3D" id="3.20.20.80">
    <property type="entry name" value="Glycosidases"/>
    <property type="match status" value="1"/>
</dbReference>
<evidence type="ECO:0000259" key="3">
    <source>
        <dbReference type="Pfam" id="PF00150"/>
    </source>
</evidence>
<dbReference type="InterPro" id="IPR050386">
    <property type="entry name" value="Glycosyl_hydrolase_5"/>
</dbReference>
<name>E6QMS4_9ZZZZ</name>
<keyword evidence="1" id="KW-0378">Hydrolase</keyword>
<dbReference type="EMBL" id="CABQ01000236">
    <property type="protein sequence ID" value="CBI08545.1"/>
    <property type="molecule type" value="Genomic_DNA"/>
</dbReference>
<evidence type="ECO:0000313" key="4">
    <source>
        <dbReference type="EMBL" id="CBI08545.1"/>
    </source>
</evidence>
<comment type="caution">
    <text evidence="4">The sequence shown here is derived from an EMBL/GenBank/DDBJ whole genome shotgun (WGS) entry which is preliminary data.</text>
</comment>
<dbReference type="Pfam" id="PF00150">
    <property type="entry name" value="Cellulase"/>
    <property type="match status" value="1"/>
</dbReference>
<feature type="domain" description="Glycoside hydrolase family 5" evidence="3">
    <location>
        <begin position="103"/>
        <end position="337"/>
    </location>
</feature>
<proteinExistence type="predicted"/>
<reference evidence="4" key="1">
    <citation type="submission" date="2009-10" db="EMBL/GenBank/DDBJ databases">
        <title>Diversity of trophic interactions inside an arsenic-rich microbial ecosystem.</title>
        <authorList>
            <person name="Bertin P.N."/>
            <person name="Heinrich-Salmeron A."/>
            <person name="Pelletier E."/>
            <person name="Goulhen-Chollet F."/>
            <person name="Arsene-Ploetze F."/>
            <person name="Gallien S."/>
            <person name="Calteau A."/>
            <person name="Vallenet D."/>
            <person name="Casiot C."/>
            <person name="Chane-Woon-Ming B."/>
            <person name="Giloteaux L."/>
            <person name="Barakat M."/>
            <person name="Bonnefoy V."/>
            <person name="Bruneel O."/>
            <person name="Chandler M."/>
            <person name="Cleiss J."/>
            <person name="Duran R."/>
            <person name="Elbaz-Poulichet F."/>
            <person name="Fonknechten N."/>
            <person name="Lauga B."/>
            <person name="Mornico D."/>
            <person name="Ortet P."/>
            <person name="Schaeffer C."/>
            <person name="Siguier P."/>
            <person name="Alexander Thil Smith A."/>
            <person name="Van Dorsselaer A."/>
            <person name="Weissenbach J."/>
            <person name="Medigue C."/>
            <person name="Le Paslier D."/>
        </authorList>
    </citation>
    <scope>NUCLEOTIDE SEQUENCE</scope>
</reference>
<organism evidence="4">
    <name type="scientific">mine drainage metagenome</name>
    <dbReference type="NCBI Taxonomy" id="410659"/>
    <lineage>
        <taxon>unclassified sequences</taxon>
        <taxon>metagenomes</taxon>
        <taxon>ecological metagenomes</taxon>
    </lineage>
</organism>
<dbReference type="InterPro" id="IPR017853">
    <property type="entry name" value="GH"/>
</dbReference>
<dbReference type="PANTHER" id="PTHR31297">
    <property type="entry name" value="GLUCAN ENDO-1,6-BETA-GLUCOSIDASE B"/>
    <property type="match status" value="1"/>
</dbReference>
<dbReference type="GO" id="GO:0009251">
    <property type="term" value="P:glucan catabolic process"/>
    <property type="evidence" value="ECO:0007669"/>
    <property type="project" value="TreeGrafter"/>
</dbReference>
<dbReference type="GO" id="GO:0009986">
    <property type="term" value="C:cell surface"/>
    <property type="evidence" value="ECO:0007669"/>
    <property type="project" value="TreeGrafter"/>
</dbReference>